<feature type="region of interest" description="Disordered" evidence="1">
    <location>
        <begin position="25"/>
        <end position="64"/>
    </location>
</feature>
<dbReference type="Proteomes" id="UP000067689">
    <property type="component" value="Chromosome"/>
</dbReference>
<dbReference type="Gene3D" id="3.40.1000.10">
    <property type="entry name" value="Mog1/PsbP, alpha/beta/alpha sandwich"/>
    <property type="match status" value="1"/>
</dbReference>
<name>A0A0U4CD58_9ACTN</name>
<organism evidence="3 4">
    <name type="scientific">Aeromicrobium erythreum</name>
    <dbReference type="NCBI Taxonomy" id="2041"/>
    <lineage>
        <taxon>Bacteria</taxon>
        <taxon>Bacillati</taxon>
        <taxon>Actinomycetota</taxon>
        <taxon>Actinomycetes</taxon>
        <taxon>Propionibacteriales</taxon>
        <taxon>Nocardioidaceae</taxon>
        <taxon>Aeromicrobium</taxon>
    </lineage>
</organism>
<dbReference type="OrthoDB" id="3748104at2"/>
<feature type="compositionally biased region" description="Low complexity" evidence="1">
    <location>
        <begin position="25"/>
        <end position="52"/>
    </location>
</feature>
<evidence type="ECO:0000313" key="4">
    <source>
        <dbReference type="Proteomes" id="UP000067689"/>
    </source>
</evidence>
<protein>
    <recommendedName>
        <fullName evidence="5">PsbP C-terminal domain-containing protein</fullName>
    </recommendedName>
</protein>
<accession>A0A0U4CD58</accession>
<dbReference type="STRING" id="2041.AERYTH_00940"/>
<feature type="chain" id="PRO_5038354999" description="PsbP C-terminal domain-containing protein" evidence="2">
    <location>
        <begin position="27"/>
        <end position="206"/>
    </location>
</feature>
<evidence type="ECO:0008006" key="5">
    <source>
        <dbReference type="Google" id="ProtNLM"/>
    </source>
</evidence>
<dbReference type="PATRIC" id="fig|2041.4.peg.194"/>
<evidence type="ECO:0000313" key="3">
    <source>
        <dbReference type="EMBL" id="ALX03365.1"/>
    </source>
</evidence>
<dbReference type="PROSITE" id="PS51257">
    <property type="entry name" value="PROKAR_LIPOPROTEIN"/>
    <property type="match status" value="1"/>
</dbReference>
<keyword evidence="2" id="KW-0732">Signal</keyword>
<dbReference type="RefSeq" id="WP_067853425.1">
    <property type="nucleotide sequence ID" value="NZ_CP011502.1"/>
</dbReference>
<dbReference type="AlphaFoldDB" id="A0A0U4CD58"/>
<proteinExistence type="predicted"/>
<feature type="signal peptide" evidence="2">
    <location>
        <begin position="1"/>
        <end position="26"/>
    </location>
</feature>
<evidence type="ECO:0000256" key="1">
    <source>
        <dbReference type="SAM" id="MobiDB-lite"/>
    </source>
</evidence>
<gene>
    <name evidence="3" type="ORF">AERYTH_00940</name>
</gene>
<reference evidence="3 4" key="1">
    <citation type="journal article" date="1991" name="Int. J. Syst. Bacteriol.">
        <title>Description of the erythromycin-producing bacterium Arthrobacter sp. strain NRRL B-3381 as Aeromicrobium erythreum gen. nov., sp. nov.</title>
        <authorList>
            <person name="Miller E.S."/>
            <person name="Woese C.R."/>
            <person name="Brenner S."/>
        </authorList>
    </citation>
    <scope>NUCLEOTIDE SEQUENCE [LARGE SCALE GENOMIC DNA]</scope>
    <source>
        <strain evidence="3 4">AR18</strain>
    </source>
</reference>
<dbReference type="EMBL" id="CP011502">
    <property type="protein sequence ID" value="ALX03365.1"/>
    <property type="molecule type" value="Genomic_DNA"/>
</dbReference>
<sequence>MRLLDRAPVRALLVAATATVVLTACGGTDSDSSGPSSSSASSSTDGGDSSAPAPTAKPADGDRVEADGFSYAVPEGWKENKNGAGAALSLAIDVTDKDGFADNVNVVSDPTIVNVKGKQLEDALVKVLKNANAQEIEVRDPLTIDGQEAVHTTALFNLNGNEYRVEQYTLAVDGKGYVITFSHNKDLSEADRDAVDQSILASWSWA</sequence>
<dbReference type="KEGG" id="aer:AERYTH_00940"/>
<evidence type="ECO:0000256" key="2">
    <source>
        <dbReference type="SAM" id="SignalP"/>
    </source>
</evidence>
<keyword evidence="4" id="KW-1185">Reference proteome</keyword>